<keyword evidence="5 9" id="KW-0064">Aspartyl protease</keyword>
<dbReference type="GO" id="GO:0006508">
    <property type="term" value="P:proteolysis"/>
    <property type="evidence" value="ECO:0007669"/>
    <property type="project" value="UniProtKB-KW"/>
</dbReference>
<comment type="similarity">
    <text evidence="1 9 10">Belongs to the peptidase A8 family.</text>
</comment>
<evidence type="ECO:0000313" key="12">
    <source>
        <dbReference type="EMBL" id="BAM08035.1"/>
    </source>
</evidence>
<dbReference type="AlphaFoldDB" id="I0IRY6"/>
<feature type="transmembrane region" description="Helical" evidence="9">
    <location>
        <begin position="74"/>
        <end position="94"/>
    </location>
</feature>
<reference evidence="13" key="2">
    <citation type="submission" date="2012-03" db="EMBL/GenBank/DDBJ databases">
        <title>The complete genome sequence of the pioneer microbe on fresh volcanic deposit, Leptospirillum ferrooxidans strain C2-3.</title>
        <authorList>
            <person name="Fujimura R."/>
            <person name="Sato Y."/>
            <person name="Nishizawa T."/>
            <person name="Nanba K."/>
            <person name="Oshima K."/>
            <person name="Hattori M."/>
            <person name="Kamijo T."/>
            <person name="Ohta H."/>
        </authorList>
    </citation>
    <scope>NUCLEOTIDE SEQUENCE [LARGE SCALE GENOMIC DNA]</scope>
    <source>
        <strain evidence="13">C2-3</strain>
    </source>
</reference>
<evidence type="ECO:0000313" key="13">
    <source>
        <dbReference type="Proteomes" id="UP000007382"/>
    </source>
</evidence>
<feature type="active site" evidence="9">
    <location>
        <position position="149"/>
    </location>
</feature>
<reference evidence="12 13" key="1">
    <citation type="journal article" date="2012" name="J. Bacteriol.">
        <title>Complete Genome Sequence of Leptospirillum ferrooxidans Strain C2-3, Isolated from a Fresh Volcanic Ash Deposit on the Island of Miyake, Japan.</title>
        <authorList>
            <person name="Fujimura R."/>
            <person name="Sato Y."/>
            <person name="Nishizawa T."/>
            <person name="Oshima K."/>
            <person name="Kim S.-W."/>
            <person name="Hattori M."/>
            <person name="Kamijo T."/>
            <person name="Ohta H."/>
        </authorList>
    </citation>
    <scope>NUCLEOTIDE SEQUENCE [LARGE SCALE GENOMIC DNA]</scope>
    <source>
        <strain evidence="12 13">C2-3</strain>
    </source>
</reference>
<dbReference type="Pfam" id="PF01252">
    <property type="entry name" value="Peptidase_A8"/>
    <property type="match status" value="1"/>
</dbReference>
<proteinExistence type="inferred from homology"/>
<evidence type="ECO:0000256" key="10">
    <source>
        <dbReference type="RuleBase" id="RU004181"/>
    </source>
</evidence>
<comment type="caution">
    <text evidence="9">Lacks conserved residue(s) required for the propagation of feature annotation.</text>
</comment>
<comment type="subcellular location">
    <subcellularLocation>
        <location evidence="9">Cell inner membrane</location>
        <topology evidence="9">Multi-pass membrane protein</topology>
    </subcellularLocation>
</comment>
<protein>
    <recommendedName>
        <fullName evidence="9">Lipoprotein signal peptidase</fullName>
        <ecNumber evidence="9">3.4.23.36</ecNumber>
    </recommendedName>
    <alternativeName>
        <fullName evidence="9">Prolipoprotein signal peptidase</fullName>
    </alternativeName>
    <alternativeName>
        <fullName evidence="9">Signal peptidase II</fullName>
        <shortName evidence="9">SPase II</shortName>
    </alternativeName>
</protein>
<evidence type="ECO:0000256" key="4">
    <source>
        <dbReference type="ARBA" id="ARBA00022692"/>
    </source>
</evidence>
<keyword evidence="9" id="KW-0997">Cell inner membrane</keyword>
<keyword evidence="13" id="KW-1185">Reference proteome</keyword>
<evidence type="ECO:0000256" key="9">
    <source>
        <dbReference type="HAMAP-Rule" id="MF_00161"/>
    </source>
</evidence>
<dbReference type="EC" id="3.4.23.36" evidence="9"/>
<feature type="region of interest" description="Disordered" evidence="11">
    <location>
        <begin position="168"/>
        <end position="188"/>
    </location>
</feature>
<dbReference type="UniPathway" id="UPA00665"/>
<gene>
    <name evidence="9" type="primary">lspA</name>
    <name evidence="12" type="ordered locus">LFE_2364</name>
</gene>
<dbReference type="GO" id="GO:0005886">
    <property type="term" value="C:plasma membrane"/>
    <property type="evidence" value="ECO:0007669"/>
    <property type="project" value="UniProtKB-SubCell"/>
</dbReference>
<keyword evidence="2 9" id="KW-1003">Cell membrane</keyword>
<dbReference type="GO" id="GO:0004190">
    <property type="term" value="F:aspartic-type endopeptidase activity"/>
    <property type="evidence" value="ECO:0007669"/>
    <property type="project" value="UniProtKB-UniRule"/>
</dbReference>
<keyword evidence="6 9" id="KW-0378">Hydrolase</keyword>
<evidence type="ECO:0000256" key="5">
    <source>
        <dbReference type="ARBA" id="ARBA00022750"/>
    </source>
</evidence>
<dbReference type="KEGG" id="lfc:LFE_2364"/>
<comment type="pathway">
    <text evidence="9">Protein modification; lipoprotein biosynthesis (signal peptide cleavage).</text>
</comment>
<dbReference type="Proteomes" id="UP000007382">
    <property type="component" value="Chromosome"/>
</dbReference>
<keyword evidence="3 9" id="KW-0645">Protease</keyword>
<feature type="active site" evidence="9">
    <location>
        <position position="131"/>
    </location>
</feature>
<dbReference type="EMBL" id="AP012342">
    <property type="protein sequence ID" value="BAM08035.1"/>
    <property type="molecule type" value="Genomic_DNA"/>
</dbReference>
<comment type="function">
    <text evidence="9">This protein specifically catalyzes the removal of signal peptides from prolipoproteins.</text>
</comment>
<dbReference type="HOGENOM" id="CLU_083252_4_3_0"/>
<dbReference type="PATRIC" id="fig|1162668.3.peg.2810"/>
<organism evidence="12 13">
    <name type="scientific">Leptospirillum ferrooxidans (strain C2-3)</name>
    <dbReference type="NCBI Taxonomy" id="1162668"/>
    <lineage>
        <taxon>Bacteria</taxon>
        <taxon>Pseudomonadati</taxon>
        <taxon>Nitrospirota</taxon>
        <taxon>Nitrospiria</taxon>
        <taxon>Nitrospirales</taxon>
        <taxon>Nitrospiraceae</taxon>
        <taxon>Leptospirillum</taxon>
    </lineage>
</organism>
<dbReference type="STRING" id="1162668.LFE_2364"/>
<dbReference type="RefSeq" id="WP_014450518.1">
    <property type="nucleotide sequence ID" value="NC_017094.1"/>
</dbReference>
<keyword evidence="8 9" id="KW-0472">Membrane</keyword>
<name>I0IRY6_LEPFC</name>
<dbReference type="PANTHER" id="PTHR33695">
    <property type="entry name" value="LIPOPROTEIN SIGNAL PEPTIDASE"/>
    <property type="match status" value="1"/>
</dbReference>
<accession>I0IRY6</accession>
<keyword evidence="7 9" id="KW-1133">Transmembrane helix</keyword>
<feature type="transmembrane region" description="Helical" evidence="9">
    <location>
        <begin position="13"/>
        <end position="32"/>
    </location>
</feature>
<keyword evidence="4 9" id="KW-0812">Transmembrane</keyword>
<dbReference type="OrthoDB" id="9810259at2"/>
<dbReference type="eggNOG" id="COG0597">
    <property type="taxonomic scope" value="Bacteria"/>
</dbReference>
<evidence type="ECO:0000256" key="6">
    <source>
        <dbReference type="ARBA" id="ARBA00022801"/>
    </source>
</evidence>
<dbReference type="PRINTS" id="PR00781">
    <property type="entry name" value="LIPOSIGPTASE"/>
</dbReference>
<comment type="catalytic activity">
    <reaction evidence="9">
        <text>Release of signal peptides from bacterial membrane prolipoproteins. Hydrolyzes -Xaa-Yaa-Zaa-|-(S,diacylglyceryl)Cys-, in which Xaa is hydrophobic (preferably Leu), and Yaa (Ala or Ser) and Zaa (Gly or Ala) have small, neutral side chains.</text>
        <dbReference type="EC" id="3.4.23.36"/>
    </reaction>
</comment>
<feature type="compositionally biased region" description="Low complexity" evidence="11">
    <location>
        <begin position="168"/>
        <end position="178"/>
    </location>
</feature>
<dbReference type="HAMAP" id="MF_00161">
    <property type="entry name" value="LspA"/>
    <property type="match status" value="1"/>
</dbReference>
<evidence type="ECO:0000256" key="11">
    <source>
        <dbReference type="SAM" id="MobiDB-lite"/>
    </source>
</evidence>
<dbReference type="InterPro" id="IPR001872">
    <property type="entry name" value="Peptidase_A8"/>
</dbReference>
<dbReference type="PANTHER" id="PTHR33695:SF1">
    <property type="entry name" value="LIPOPROTEIN SIGNAL PEPTIDASE"/>
    <property type="match status" value="1"/>
</dbReference>
<evidence type="ECO:0000256" key="1">
    <source>
        <dbReference type="ARBA" id="ARBA00006139"/>
    </source>
</evidence>
<evidence type="ECO:0000256" key="8">
    <source>
        <dbReference type="ARBA" id="ARBA00023136"/>
    </source>
</evidence>
<evidence type="ECO:0000256" key="2">
    <source>
        <dbReference type="ARBA" id="ARBA00022475"/>
    </source>
</evidence>
<sequence>MEPSRETTASWKFSWWIYILIAATVFLLDQLTKNWIHQSLFPGEAIVVIPHFFQIVSVRNTGIVFGMFQGDGENLHRMILVGVTVAAAAGIIYYSSRRRRERGFEFLPLALVLGGALGNLSDRVLGGRVVDFLDFQVAGHHWPAFNIADSAIVIGVSLLVGLGLFPTPSGTSPESSPGKPQNPGNTTH</sequence>
<dbReference type="NCBIfam" id="TIGR00077">
    <property type="entry name" value="lspA"/>
    <property type="match status" value="1"/>
</dbReference>
<evidence type="ECO:0000256" key="7">
    <source>
        <dbReference type="ARBA" id="ARBA00022989"/>
    </source>
</evidence>
<evidence type="ECO:0000256" key="3">
    <source>
        <dbReference type="ARBA" id="ARBA00022670"/>
    </source>
</evidence>